<dbReference type="InterPro" id="IPR008969">
    <property type="entry name" value="CarboxyPept-like_regulatory"/>
</dbReference>
<proteinExistence type="predicted"/>
<name>A0ABV9K650_9PORP</name>
<keyword evidence="3" id="KW-1185">Reference proteome</keyword>
<feature type="domain" description="Outer membrane protein beta-barrel" evidence="1">
    <location>
        <begin position="368"/>
        <end position="680"/>
    </location>
</feature>
<comment type="caution">
    <text evidence="2">The sequence shown here is derived from an EMBL/GenBank/DDBJ whole genome shotgun (WGS) entry which is preliminary data.</text>
</comment>
<gene>
    <name evidence="2" type="ORF">ACFO3G_01685</name>
</gene>
<accession>A0ABV9K650</accession>
<reference evidence="3" key="1">
    <citation type="journal article" date="2019" name="Int. J. Syst. Evol. Microbiol.">
        <title>The Global Catalogue of Microorganisms (GCM) 10K type strain sequencing project: providing services to taxonomists for standard genome sequencing and annotation.</title>
        <authorList>
            <consortium name="The Broad Institute Genomics Platform"/>
            <consortium name="The Broad Institute Genome Sequencing Center for Infectious Disease"/>
            <person name="Wu L."/>
            <person name="Ma J."/>
        </authorList>
    </citation>
    <scope>NUCLEOTIDE SEQUENCE [LARGE SCALE GENOMIC DNA]</scope>
    <source>
        <strain evidence="3">CGMCC 4.7357</strain>
    </source>
</reference>
<dbReference type="RefSeq" id="WP_380077359.1">
    <property type="nucleotide sequence ID" value="NZ_JBHSGO010000034.1"/>
</dbReference>
<organism evidence="2 3">
    <name type="scientific">Falsiporphyromonas endometrii</name>
    <dbReference type="NCBI Taxonomy" id="1387297"/>
    <lineage>
        <taxon>Bacteria</taxon>
        <taxon>Pseudomonadati</taxon>
        <taxon>Bacteroidota</taxon>
        <taxon>Bacteroidia</taxon>
        <taxon>Bacteroidales</taxon>
        <taxon>Porphyromonadaceae</taxon>
        <taxon>Falsiporphyromonas</taxon>
    </lineage>
</organism>
<evidence type="ECO:0000313" key="2">
    <source>
        <dbReference type="EMBL" id="MFC4665333.1"/>
    </source>
</evidence>
<dbReference type="SUPFAM" id="SSF49464">
    <property type="entry name" value="Carboxypeptidase regulatory domain-like"/>
    <property type="match status" value="1"/>
</dbReference>
<dbReference type="Pfam" id="PF14905">
    <property type="entry name" value="OMP_b-brl_3"/>
    <property type="match status" value="1"/>
</dbReference>
<dbReference type="EMBL" id="JBHSGO010000034">
    <property type="protein sequence ID" value="MFC4665333.1"/>
    <property type="molecule type" value="Genomic_DNA"/>
</dbReference>
<evidence type="ECO:0000313" key="3">
    <source>
        <dbReference type="Proteomes" id="UP001596020"/>
    </source>
</evidence>
<protein>
    <submittedName>
        <fullName evidence="2">Outer membrane beta-barrel protein</fullName>
    </submittedName>
</protein>
<dbReference type="SUPFAM" id="SSF56935">
    <property type="entry name" value="Porins"/>
    <property type="match status" value="1"/>
</dbReference>
<dbReference type="Proteomes" id="UP001596020">
    <property type="component" value="Unassembled WGS sequence"/>
</dbReference>
<sequence>MRKIFLSLFYVIIATLAMFAGNVKITGRVLYAKDSTNVFGATVKLLNEHHTILGGTTTDVEGNFILASDIKDAVNIEISFIGFLTVSIQVNGGSGLVSLGDIYLIEDVKTLGEVTVSGSLQKVNRHLLFPNKTQIKASQDIITLLNNLSLSGLSVDLINKAASIHGKPIRWMINGVPHSLQEVKNIKPESILRIDYSETPSMRELDRGYGGSINIILKDKTDGGSVATHLQSALWVGFVNASASVDYHKSRSEFTVDYNSSYRNYPRWNKEVQQKYVGDDFEIVRDEMPEDSPFKSIEHNVNLTYVYQSSNKRLYSATWRNTFGLQNTDVRNKIVEVGKNLFHRETKSKFRDYTPAIDLFMKNEFENGGSLEANIVGTISSGKSDRDLIDKGNEAENRSYSNPAKTHYHSIIGELVYGKSIHRKAYLSLGLQDKYAYGSNKYLSPKYFLDELTQNNLYLYGQLSGSLTSTLQYSLGTGAKVFYINDNSDSKSYFKNQSSLGIYYSPTSSFMLSFNGFFVPNLPSLSQLSSVVQQFDDLSVYTGNKDLKPSYSFTNFLYAGYRRGQFNSNLTLRFDYTTDPIFTEISYQPSKGYFLFQSSNGHYNRQYGAEWKVTYQDIFNFLSLFGTIGFNRYESNVGDNPLHLNNLYWDVSSQMVYKDFVFSMFYAKSQKSLYNEIESYEGDRCGLTLMWNKGNWAVYTQMIYVGLKDGDSYFTTNHSKVNPYTTTVKIPENGNMLTLGLVWNMDFGKQKNKINRSLRNSDSNESVLTLKE</sequence>
<evidence type="ECO:0000259" key="1">
    <source>
        <dbReference type="Pfam" id="PF14905"/>
    </source>
</evidence>
<dbReference type="InterPro" id="IPR041700">
    <property type="entry name" value="OMP_b-brl_3"/>
</dbReference>